<dbReference type="RefSeq" id="XP_002783532.1">
    <property type="nucleotide sequence ID" value="XM_002783486.1"/>
</dbReference>
<keyword evidence="3" id="KW-1185">Reference proteome</keyword>
<sequence length="131" mass="14865">MASRLQMDEKVDGGLPKENHKDEKSDNNEESAMARKVGQEGHRSLPFREVLLDKYGWLRYDKTTRTAYCIACAKYDLTNALDVGVTEFRRVTGKRGTFAAHNKSAEHCQAMERMMSEERRGTVLHQVGGTN</sequence>
<dbReference type="Proteomes" id="UP000007800">
    <property type="component" value="Unassembled WGS sequence"/>
</dbReference>
<feature type="compositionally biased region" description="Basic and acidic residues" evidence="1">
    <location>
        <begin position="1"/>
        <end position="27"/>
    </location>
</feature>
<evidence type="ECO:0000256" key="1">
    <source>
        <dbReference type="SAM" id="MobiDB-lite"/>
    </source>
</evidence>
<dbReference type="GeneID" id="9046057"/>
<organism evidence="3">
    <name type="scientific">Perkinsus marinus (strain ATCC 50983 / TXsc)</name>
    <dbReference type="NCBI Taxonomy" id="423536"/>
    <lineage>
        <taxon>Eukaryota</taxon>
        <taxon>Sar</taxon>
        <taxon>Alveolata</taxon>
        <taxon>Perkinsozoa</taxon>
        <taxon>Perkinsea</taxon>
        <taxon>Perkinsida</taxon>
        <taxon>Perkinsidae</taxon>
        <taxon>Perkinsus</taxon>
    </lineage>
</organism>
<name>C5KJJ4_PERM5</name>
<dbReference type="InParanoid" id="C5KJJ4"/>
<evidence type="ECO:0000313" key="3">
    <source>
        <dbReference type="Proteomes" id="UP000007800"/>
    </source>
</evidence>
<reference evidence="2 3" key="1">
    <citation type="submission" date="2008-07" db="EMBL/GenBank/DDBJ databases">
        <authorList>
            <person name="El-Sayed N."/>
            <person name="Caler E."/>
            <person name="Inman J."/>
            <person name="Amedeo P."/>
            <person name="Hass B."/>
            <person name="Wortman J."/>
        </authorList>
    </citation>
    <scope>NUCLEOTIDE SEQUENCE [LARGE SCALE GENOMIC DNA]</scope>
    <source>
        <strain evidence="3">ATCC 50983 / TXsc</strain>
    </source>
</reference>
<proteinExistence type="predicted"/>
<accession>C5KJJ4</accession>
<feature type="region of interest" description="Disordered" evidence="1">
    <location>
        <begin position="1"/>
        <end position="40"/>
    </location>
</feature>
<evidence type="ECO:0008006" key="4">
    <source>
        <dbReference type="Google" id="ProtNLM"/>
    </source>
</evidence>
<dbReference type="AlphaFoldDB" id="C5KJJ4"/>
<gene>
    <name evidence="2" type="ORF">Pmar_PMAR001378</name>
</gene>
<dbReference type="EMBL" id="GG673606">
    <property type="protein sequence ID" value="EER15328.1"/>
    <property type="molecule type" value="Genomic_DNA"/>
</dbReference>
<dbReference type="OrthoDB" id="10523338at2759"/>
<protein>
    <recommendedName>
        <fullName evidence="4">TTF-type domain-containing protein</fullName>
    </recommendedName>
</protein>
<evidence type="ECO:0000313" key="2">
    <source>
        <dbReference type="EMBL" id="EER15328.1"/>
    </source>
</evidence>